<dbReference type="Pfam" id="PF01035">
    <property type="entry name" value="DNA_binding_1"/>
    <property type="match status" value="1"/>
</dbReference>
<feature type="region of interest" description="Disordered" evidence="2">
    <location>
        <begin position="1"/>
        <end position="37"/>
    </location>
</feature>
<evidence type="ECO:0000259" key="3">
    <source>
        <dbReference type="Pfam" id="PF01035"/>
    </source>
</evidence>
<sequence length="145" mass="14886">MVGMAASHAPGAGDSAAETAARAGGSGGSGASGGVPRAAARLPDYADRVLTAVEQIPPGRVATYGDIAALLRSGGPRQVGTVMARYGGAVPWWRVVRADGALLPGHEREALEHYRTEGTPLRPGGTPRIDLRRARWTGPEHADTG</sequence>
<feature type="region of interest" description="Disordered" evidence="2">
    <location>
        <begin position="117"/>
        <end position="145"/>
    </location>
</feature>
<dbReference type="PANTHER" id="PTHR42942:SF1">
    <property type="entry name" value="ALKYLTRANSFERASE-LIKE PROTEIN 1"/>
    <property type="match status" value="1"/>
</dbReference>
<dbReference type="InterPro" id="IPR052520">
    <property type="entry name" value="ATL_DNA_repair"/>
</dbReference>
<dbReference type="GO" id="GO:0003677">
    <property type="term" value="F:DNA binding"/>
    <property type="evidence" value="ECO:0007669"/>
    <property type="project" value="UniProtKB-KW"/>
</dbReference>
<gene>
    <name evidence="4" type="ORF">SAMN05421773_101510</name>
</gene>
<dbReference type="GO" id="GO:0006281">
    <property type="term" value="P:DNA repair"/>
    <property type="evidence" value="ECO:0007669"/>
    <property type="project" value="InterPro"/>
</dbReference>
<evidence type="ECO:0000256" key="1">
    <source>
        <dbReference type="ARBA" id="ARBA00022763"/>
    </source>
</evidence>
<evidence type="ECO:0000256" key="2">
    <source>
        <dbReference type="SAM" id="MobiDB-lite"/>
    </source>
</evidence>
<proteinExistence type="predicted"/>
<accession>A0A1I1EX91</accession>
<reference evidence="4 5" key="1">
    <citation type="submission" date="2016-10" db="EMBL/GenBank/DDBJ databases">
        <authorList>
            <person name="de Groot N.N."/>
        </authorList>
    </citation>
    <scope>NUCLEOTIDE SEQUENCE [LARGE SCALE GENOMIC DNA]</scope>
    <source>
        <strain evidence="4 5">CGMCC 4.5739</strain>
    </source>
</reference>
<dbReference type="PANTHER" id="PTHR42942">
    <property type="entry name" value="6-O-METHYLGUANINE DNA METHYLTRANSFERASE"/>
    <property type="match status" value="1"/>
</dbReference>
<keyword evidence="5" id="KW-1185">Reference proteome</keyword>
<dbReference type="InterPro" id="IPR014048">
    <property type="entry name" value="MethylDNA_cys_MeTrfase_DNA-bd"/>
</dbReference>
<feature type="compositionally biased region" description="Low complexity" evidence="2">
    <location>
        <begin position="9"/>
        <end position="23"/>
    </location>
</feature>
<feature type="domain" description="Methylated-DNA-[protein]-cysteine S-methyltransferase DNA binding" evidence="3">
    <location>
        <begin position="46"/>
        <end position="105"/>
    </location>
</feature>
<dbReference type="AlphaFoldDB" id="A0A1I1EX91"/>
<dbReference type="CDD" id="cd06445">
    <property type="entry name" value="ATase"/>
    <property type="match status" value="1"/>
</dbReference>
<evidence type="ECO:0000313" key="5">
    <source>
        <dbReference type="Proteomes" id="UP000199207"/>
    </source>
</evidence>
<dbReference type="InterPro" id="IPR036217">
    <property type="entry name" value="MethylDNA_cys_MeTrfase_DNAb"/>
</dbReference>
<feature type="compositionally biased region" description="Gly residues" evidence="2">
    <location>
        <begin position="24"/>
        <end position="33"/>
    </location>
</feature>
<dbReference type="STRING" id="910347.SAMN05421773_101510"/>
<name>A0A1I1EX91_9ACTN</name>
<dbReference type="Gene3D" id="1.10.10.10">
    <property type="entry name" value="Winged helix-like DNA-binding domain superfamily/Winged helix DNA-binding domain"/>
    <property type="match status" value="1"/>
</dbReference>
<keyword evidence="1" id="KW-0227">DNA damage</keyword>
<dbReference type="Proteomes" id="UP000199207">
    <property type="component" value="Unassembled WGS sequence"/>
</dbReference>
<dbReference type="SUPFAM" id="SSF46767">
    <property type="entry name" value="Methylated DNA-protein cysteine methyltransferase, C-terminal domain"/>
    <property type="match status" value="1"/>
</dbReference>
<dbReference type="InterPro" id="IPR036388">
    <property type="entry name" value="WH-like_DNA-bd_sf"/>
</dbReference>
<dbReference type="GO" id="GO:0003824">
    <property type="term" value="F:catalytic activity"/>
    <property type="evidence" value="ECO:0007669"/>
    <property type="project" value="InterPro"/>
</dbReference>
<keyword evidence="4" id="KW-0238">DNA-binding</keyword>
<organism evidence="4 5">
    <name type="scientific">Streptomyces aidingensis</name>
    <dbReference type="NCBI Taxonomy" id="910347"/>
    <lineage>
        <taxon>Bacteria</taxon>
        <taxon>Bacillati</taxon>
        <taxon>Actinomycetota</taxon>
        <taxon>Actinomycetes</taxon>
        <taxon>Kitasatosporales</taxon>
        <taxon>Streptomycetaceae</taxon>
        <taxon>Streptomyces</taxon>
    </lineage>
</organism>
<dbReference type="EMBL" id="FOLM01000001">
    <property type="protein sequence ID" value="SFB91714.1"/>
    <property type="molecule type" value="Genomic_DNA"/>
</dbReference>
<feature type="compositionally biased region" description="Basic and acidic residues" evidence="2">
    <location>
        <begin position="129"/>
        <end position="145"/>
    </location>
</feature>
<protein>
    <submittedName>
        <fullName evidence="4">Alkylated DNA nucleotide flippase Atl1, participates in nucleotide excision repair, Ada-like DNA-binding domain</fullName>
    </submittedName>
</protein>
<evidence type="ECO:0000313" key="4">
    <source>
        <dbReference type="EMBL" id="SFB91714.1"/>
    </source>
</evidence>